<dbReference type="CDD" id="cd00009">
    <property type="entry name" value="AAA"/>
    <property type="match status" value="1"/>
</dbReference>
<dbReference type="InterPro" id="IPR040848">
    <property type="entry name" value="AAA_lid_7"/>
</dbReference>
<dbReference type="InterPro" id="IPR027417">
    <property type="entry name" value="P-loop_NTPase"/>
</dbReference>
<dbReference type="GO" id="GO:0000055">
    <property type="term" value="P:ribosomal large subunit export from nucleus"/>
    <property type="evidence" value="ECO:0007669"/>
    <property type="project" value="TreeGrafter"/>
</dbReference>
<evidence type="ECO:0000256" key="3">
    <source>
        <dbReference type="ARBA" id="ARBA00007188"/>
    </source>
</evidence>
<dbReference type="InterPro" id="IPR048617">
    <property type="entry name" value="MDN1_AAA_lid_4"/>
</dbReference>
<dbReference type="InterPro" id="IPR036465">
    <property type="entry name" value="vWFA_dom_sf"/>
</dbReference>
<feature type="compositionally biased region" description="Basic and acidic residues" evidence="10">
    <location>
        <begin position="4698"/>
        <end position="4721"/>
    </location>
</feature>
<feature type="compositionally biased region" description="Acidic residues" evidence="10">
    <location>
        <begin position="5049"/>
        <end position="5061"/>
    </location>
</feature>
<feature type="compositionally biased region" description="Acidic residues" evidence="10">
    <location>
        <begin position="4993"/>
        <end position="5017"/>
    </location>
</feature>
<dbReference type="SMART" id="SM00327">
    <property type="entry name" value="VWA"/>
    <property type="match status" value="1"/>
</dbReference>
<dbReference type="PANTHER" id="PTHR48103">
    <property type="entry name" value="MIDASIN-RELATED"/>
    <property type="match status" value="1"/>
</dbReference>
<dbReference type="InterPro" id="IPR041190">
    <property type="entry name" value="Midasin_AAA_lid_5"/>
</dbReference>
<feature type="compositionally biased region" description="Basic and acidic residues" evidence="10">
    <location>
        <begin position="4885"/>
        <end position="4931"/>
    </location>
</feature>
<dbReference type="Gene3D" id="3.40.50.300">
    <property type="entry name" value="P-loop containing nucleotide triphosphate hydrolases"/>
    <property type="match status" value="6"/>
</dbReference>
<dbReference type="GO" id="GO:0030687">
    <property type="term" value="C:preribosome, large subunit precursor"/>
    <property type="evidence" value="ECO:0007669"/>
    <property type="project" value="TreeGrafter"/>
</dbReference>
<comment type="similarity">
    <text evidence="3">Belongs to the midasin family.</text>
</comment>
<dbReference type="Pfam" id="PF07728">
    <property type="entry name" value="AAA_5"/>
    <property type="match status" value="7"/>
</dbReference>
<dbReference type="SUPFAM" id="SSF52540">
    <property type="entry name" value="P-loop containing nucleoside triphosphate hydrolases"/>
    <property type="match status" value="6"/>
</dbReference>
<feature type="compositionally biased region" description="Basic and acidic residues" evidence="10">
    <location>
        <begin position="4792"/>
        <end position="4804"/>
    </location>
</feature>
<keyword evidence="5" id="KW-0547">Nucleotide-binding</keyword>
<keyword evidence="8" id="KW-0539">Nucleus</keyword>
<dbReference type="PROSITE" id="PS50234">
    <property type="entry name" value="VWFA"/>
    <property type="match status" value="1"/>
</dbReference>
<evidence type="ECO:0000256" key="7">
    <source>
        <dbReference type="ARBA" id="ARBA00023186"/>
    </source>
</evidence>
<dbReference type="Pfam" id="PF21108">
    <property type="entry name" value="MDN1_4th"/>
    <property type="match status" value="1"/>
</dbReference>
<dbReference type="EMBL" id="OV170221">
    <property type="protein sequence ID" value="CAH0713255.1"/>
    <property type="molecule type" value="Genomic_DNA"/>
</dbReference>
<feature type="region of interest" description="Disordered" evidence="10">
    <location>
        <begin position="4474"/>
        <end position="5064"/>
    </location>
</feature>
<dbReference type="Pfam" id="PF17865">
    <property type="entry name" value="AAA_lid_5"/>
    <property type="match status" value="1"/>
</dbReference>
<organism evidence="12 13">
    <name type="scientific">Brenthis ino</name>
    <name type="common">lesser marbled fritillary</name>
    <dbReference type="NCBI Taxonomy" id="405034"/>
    <lineage>
        <taxon>Eukaryota</taxon>
        <taxon>Metazoa</taxon>
        <taxon>Ecdysozoa</taxon>
        <taxon>Arthropoda</taxon>
        <taxon>Hexapoda</taxon>
        <taxon>Insecta</taxon>
        <taxon>Pterygota</taxon>
        <taxon>Neoptera</taxon>
        <taxon>Endopterygota</taxon>
        <taxon>Lepidoptera</taxon>
        <taxon>Glossata</taxon>
        <taxon>Ditrysia</taxon>
        <taxon>Papilionoidea</taxon>
        <taxon>Nymphalidae</taxon>
        <taxon>Heliconiinae</taxon>
        <taxon>Argynnini</taxon>
        <taxon>Brenthis</taxon>
    </lineage>
</organism>
<feature type="compositionally biased region" description="Basic and acidic residues" evidence="10">
    <location>
        <begin position="4497"/>
        <end position="4535"/>
    </location>
</feature>
<feature type="compositionally biased region" description="Acidic residues" evidence="10">
    <location>
        <begin position="4555"/>
        <end position="4564"/>
    </location>
</feature>
<evidence type="ECO:0000256" key="10">
    <source>
        <dbReference type="SAM" id="MobiDB-lite"/>
    </source>
</evidence>
<dbReference type="GO" id="GO:0016887">
    <property type="term" value="F:ATP hydrolysis activity"/>
    <property type="evidence" value="ECO:0007669"/>
    <property type="project" value="InterPro"/>
</dbReference>
<accession>A0A8J9UR33</accession>
<feature type="compositionally biased region" description="Acidic residues" evidence="10">
    <location>
        <begin position="4664"/>
        <end position="4695"/>
    </location>
</feature>
<dbReference type="SUPFAM" id="SSF53300">
    <property type="entry name" value="vWA-like"/>
    <property type="match status" value="1"/>
</dbReference>
<keyword evidence="7" id="KW-0143">Chaperone</keyword>
<keyword evidence="6" id="KW-0067">ATP-binding</keyword>
<feature type="compositionally biased region" description="Gly residues" evidence="10">
    <location>
        <begin position="4481"/>
        <end position="4496"/>
    </location>
</feature>
<feature type="compositionally biased region" description="Acidic residues" evidence="10">
    <location>
        <begin position="4943"/>
        <end position="4960"/>
    </location>
</feature>
<feature type="non-terminal residue" evidence="12">
    <location>
        <position position="5401"/>
    </location>
</feature>
<dbReference type="GO" id="GO:0005524">
    <property type="term" value="F:ATP binding"/>
    <property type="evidence" value="ECO:0007669"/>
    <property type="project" value="UniProtKB-KW"/>
</dbReference>
<dbReference type="Gene3D" id="3.40.50.410">
    <property type="entry name" value="von Willebrand factor, type A domain"/>
    <property type="match status" value="1"/>
</dbReference>
<dbReference type="Pfam" id="PF17867">
    <property type="entry name" value="AAA_lid_7"/>
    <property type="match status" value="3"/>
</dbReference>
<feature type="compositionally biased region" description="Basic and acidic residues" evidence="10">
    <location>
        <begin position="4836"/>
        <end position="4849"/>
    </location>
</feature>
<dbReference type="InterPro" id="IPR012099">
    <property type="entry name" value="Midasin"/>
</dbReference>
<dbReference type="FunFam" id="3.40.50.300:FF:001384">
    <property type="entry name" value="Midasin"/>
    <property type="match status" value="1"/>
</dbReference>
<dbReference type="FunFam" id="3.40.50.300:FF:000142">
    <property type="entry name" value="Midasin"/>
    <property type="match status" value="1"/>
</dbReference>
<dbReference type="FunFam" id="3.40.50.300:FF:000956">
    <property type="entry name" value="Midasin"/>
    <property type="match status" value="1"/>
</dbReference>
<comment type="subcellular location">
    <subcellularLocation>
        <location evidence="1">Nucleus</location>
        <location evidence="1">Nucleolus</location>
    </subcellularLocation>
    <subcellularLocation>
        <location evidence="2">Nucleus</location>
        <location evidence="2">Nucleoplasm</location>
    </subcellularLocation>
</comment>
<feature type="domain" description="VWFA" evidence="11">
    <location>
        <begin position="5193"/>
        <end position="5390"/>
    </location>
</feature>
<reference evidence="12" key="1">
    <citation type="submission" date="2021-12" db="EMBL/GenBank/DDBJ databases">
        <authorList>
            <person name="Martin H S."/>
        </authorList>
    </citation>
    <scope>NUCLEOTIDE SEQUENCE</scope>
</reference>
<feature type="coiled-coil region" evidence="9">
    <location>
        <begin position="2154"/>
        <end position="2181"/>
    </location>
</feature>
<dbReference type="GO" id="GO:0000027">
    <property type="term" value="P:ribosomal large subunit assembly"/>
    <property type="evidence" value="ECO:0007669"/>
    <property type="project" value="InterPro"/>
</dbReference>
<dbReference type="InterPro" id="IPR003593">
    <property type="entry name" value="AAA+_ATPase"/>
</dbReference>
<sequence length="5401" mass="612489">MCDKIKAALKNIELETANCHLIKACQDAVGSLKNNTIEIADVIGKLSDFILNFEDVVLFKKYLSNILLGLVSSKIPLKPVFSSINYDQCTDLEKTHHLEYSIVLSLLSDHPDVLQYALKYFQINAVPPYEVFIHHEDSYNVAPKKRRLLDCRQKITDNHIVSCCYSLLTRLPNELSVKWDWSNFIINFSNHQDPDIRWMVKECMAIITNMTEAQAKILSSNMSLTKQDEIKHIASIKEMHLIDGNIEELNLNSSNVVNIDGILLPIFDRDNIQPGQLVPVKSTTNNLRSLALAVASGQALSLMGPVGSGKTSLVEHLAAITGRKGIAFKKIQLGDQTDSRMLLGSHQCTDVPGEFVWTPGVLTEAVQNGHWLLLEDIDCAALDVASTLSSLLERNTLCVPGYRDALPVTPGFQLFVTQRTIVTNYGFQKKMSNSSTLLQKHLTQINVEPLSRSELAEIIQNKYPSLTTICPKMIEVFMMFSVGSHDDSLQATDITEKESSVSLMRGSRLISTRDLIKWCARSVVGFNVSSPDSALKVLQDALDIFTSSISSPEHRLALAKRVGTCLGIVETKSEFYCKHYKPNVSLHPNSLEVGRAKVSRVQKSLNMIDFDNKDSVFSFTRQSACLLEKIACCVTLNEPVLLVGETGTGKTSSVQYLAKQTGHKLVVINMNQQSDSADLLGGYKPVDMKYVIQPIKNEYIEMFKGYYNVEKNKKFINHIETCYDTENWTALLALMKQSHRAAITRLTSEKKDDKLKIWLAFGHKLLKLDQQVKAASKLTFAFIEGSLVKAMQQGYWVLLDEINLASAEILECLAGLLEDKSESIDLLEKGDKVPIKRHPDFTLFACMNPATDVGKKDLPVGLRNRFTEFFIDELTERNDLMLLIGDYLYHMNLSGAILESIYSFYATIKKEAKLNLVDGSGNAPHYSLRTLCRALTAAARAKCGTVARSLYEAFCLSFLTQLDRSSHPKVEAMIAKAVIGKKSINSVLKQLIPEPKAEGQNFLLFEGHWIPQGKLEIDIPEGYILTPTVRKNLRDIARIISLGRLPVLLQGDTSVGKTSLITYIAKASGNYCVRINNHEHTDLQEYIGSYATDSSGNLVFKEGVLVEAMRKGYWIILDELNLAPSDVLEALNRVLDDNRELFIPETQQVVKADPNFMLFATQNPPGLYGGRKMLSRAFRNRFVELHFDEIPRKELETILHQRCHIPPTYSKKMIEVMAELQVRRRGSAAVQGKDGFITLRDLFRWGQRYKHASKEKLTSEKFYDWDQHIADEGYLILAGKVRQMDERNIIEDVIEKHIKRKVNPENIFSLHQNTSSVTKHILEMLLNNQLVEFSHVVWTFNMRRLAVLIAKAFTFNEPVLLVGETGCGKTTICQVLAALSNRQLLSVNCHMHTESSDFLGGLRPVRQYKNDGRLFEWVDGPLIQSMEKGHLFLADEISLADDSVLERLNSLLEPERQLVLSERGMEDGSDIVVITAVSNFHFIGTMNPGGDFGKKELSPALRNRFTEIWCDHISSRDDLLKVLEKSVSKGIALGNQEDGNSGIGNCILDFTNWLKNSEVTNKFPFSIRDLLSWVHFINITVTKSLLDVPEAYVHGACMTFLDCFGTALTGHVDSETLISLRKDAIDFLLNQIKTFSSEHNESLRNMLCNKKVLLEAEADDTKFGIKPFFIECGPHKKVDEKQSFTFTAPTTCSNSLRLLRGLQLNKAILLEGNPGVGKTSLVTALAKSSGHKVVRINLSDQTDITDLFGTDLPSEDGSFTFKEGAFLSALQNGDWILLDELNLAPQPVLEGLNACLDHRGEIFIPELGKTFKVKQETKLFACQNPLKQGGARRGLPVSFLNRFTQVYIDTLTKEDLLFIVEAQFSQLPKDILHRIVEFNCKVAHEITEIQSWGHKGGPWEMNLRDIQRWCEALINDDNNNHKVAPGKYIDMLYVNRMRSEEDKQKMIQSYNEIFCPEYPRSDSNPQFDVKDEEVIIGDVSLIRNKEKTFKNRRSMETNLLILRNQIPIVKALAQNIKMNWLSILVGPTATGKSSVIQVLADLTGNELHVVPVTSAMDVSDLLGGFEQVDYNRNLENFYDEIETLTIQAVRTVWIKHKLTEWKSNKLLTNLHQYKSYQSNFLDKNYSDEELKKFKDKIKFLTEHCQKLFDCANSCNLQTNRVEQIINNLEKLRCKVSKLSTVNIGGKFEWVDSLLVKTMVEGSWLLLDNVNLTSAAVLDRLNGLLESNGVLSIPERGEISEIKPHPNFRVFFTMDPKYGEISRAMRNRGVEIFFLRSDDWDLGLSETMDYMDLVALLSSCGLPNQYHDICIRCHESLTAFVQGLERPTVSHLLQAAYLTYQQIVRGISSHTALLNSFSDVYIKPRGGSDFASAVNMSLAEMKNTMLKALESELGTEEYEPIVSNDISHTLTVKGLCNNSAVEIAEQIAYSVVKQADDKEVSADTALLSLFSVLTSYQKSPREFLEILNSIIKKGVNSNNNEKLKRFTYQMNEAAFDNLKRSQTHASYKRFFPETYKMSDEMIFEVNTNFALLYVELKNIVIRLFLLDNGVSAFHYSSAVSEGKITDDFVEYPILKNCYLYLQMVDNYIGNAIKSGETCFNDNIVCILLQILNWRDRFIKICSLPIFDKTKNKRTPILKEEIIPLLNVHSKWIQKYLLGELFKMPPNHKFLETFISDLEKLNLNVDQNHSKLAKLSKKLRKYYGQPKLYQTQNEYDLCTSRLELYSKIQFDMTEPLDRQLHKASVDPNNMSDLTLAFDVPEDKIIKDIEEYIIKINQNITITDKLRSELKVFPVNLYVIQRIINILQPQLFSNLIKFSVENKFKKELFTADIIEILANLTCLGSGMKGFPPALLNQFQVIHKILEDNSDYVIKRISSLPITFWTELYKLLTNSPVNYPLPFLNLNDLVNSDEIVETIPANTKRVSMNMPLMPFYLQNLTTFVDKSTSHPVLAYDKVALRDGVEYSMQMGTILNILWKNIGTLDCAAALKLKSDADFELQRYKHLINCLQSILSEQYNMIKYSIDPTEDNNQSIYTYFQDDKQFLDIFIKAEAIHKELFYLENLHGESSKTKIKILISELSLMTSLIFIRIMAEISAIDHVEKYRLKVQYIEEDVKMFDKLLSVYYIHGVISGTVSESRNIDTPSQVTLDCYKEGTENREKLKKVHPYCKVLMELKEKTAQRVQKYASGNTFRPKEPSYGSFVQDCKHFTKSVLSDKTITTMSANLISTCNKLYDALEANKYDKAIIQNAKTVLKENSSWIYSAKSFSKKVATSYSEAFPDLAKPLENSLSQIIYSVTSLGDLIRELIVKIEQGPYLRDVLSSLLLYPNDILNRDAREKHLNRFVSANFLQMLNRNIIAANDDAYQAELECLQVLKMNLTELSMNCQALEQIDTVSVAAVVATLNALVNTWEKQRQAIEKQKQDEEALYVTKSKCEDEDEEAMAYEEIMEMFPSYSESDFSDFKPPSLEQKKIKPPTENPKHLITPDDISLIYKWHSNLVRNMTNAVWLTSPKKLVGNDVVSSLLLRYPTFSKVIQNSWEALDADFEGAIAPSLLVLVSHIKDKVDGVVGSNQKVDFYRSVWVSETRECLPLLHRVRENANELLDQWPDFPTLKDIIVIVDRILSFPITSPVSRFLTGLELLRDKIEEWNKNAHKGNNMIDVSLAVGQQIINWRKLEMSHWKECLNNLHQRKQSEAHKYWFYMYAVINSYLDPSPDDSVSSTKIVSVLKDFMEKSNLAEFEIRLDIVFVYHCHLVHLERSERRDELLSILWNTYNYYAQFSSQIAAVIKEKRAPIEKKLRDFVKICSWDRDLSYWSVKDTVEKAHKVLHKHTKDFEKVLKESVESYLVDTTSEVGADHVGIWDRPKRATPGAAAAGGAYMIDVQNHIVLARNIKKYLDQSEQPCSIISESSLLSKVPTLLNKAKVLCKDTIANSGYPALVQSLDDFVTLVIETSAHLGSLEAEASAEKEKQKSQAKNIIQQKRKALADLFKYLAKMGLNYRTGLVILSASEELYDFTIPPIDLDAAMSYLKSRRCDQTLLMLWSGCEKYFQKNIARHRLFSGALQSPHSDLGIQNIERCKGFAAQLLKLTNTQKKSISKYTNYICALRTVTTNLTNALEADTCSTNITTLKNKLDILVKCYAQSSILLDQFCIVLKSIPEKGMNSNLGPEFDIVLSDSPIARCFKDSDEWKELYKKVKAIITQVDKQKAALTKLVKSNPKQFGNVIDLPNVSQTHIDIVEDAKSNLQTIIEKSEVILQEYSFRLKTKIIDGFLPQHPLLRSIENLVKYLKETLKDLNKLDESNDQEMDEKPSNTIIAQAEDIVATMLLMIQSLYKKHLRANKSMENIDVLNAIDEIIDECGKEKEESKEILEDKHLKELLQDSITTDSKLLQLDTLISKMRSLLIDYVDFIAFRSDIDGVRTAVMRVVPILEQVVLFVQYFVSQKVAVHRVSCKMLSVLLKIFSDLATKGFCKPSDLDMEGEGEGGPGKLSGGMGLGEGEGQKDVSERIENQDQLDDAHRPGEEKNEEDRDCKEEEKGVNMTDDFDSHLQDVERKEDEESDQEDDKDDADKQMGDTDNAAEKLDQQIWGSEDEEDMEEDGKKDKEEKGKGESTGEKEMAAKEQEQGTDDGNEGKEKQKKKDINEMEEPEIDDDHIDPYHGNQQQLPEPEDFELPDNMDMDGEDGDDDKDGETETENPFEIDAMKETIPEEEPKEKEKKGNKDGLEVSSDEEDGGDDKEQNKEGAEEIEEDKIDSNDADAEQNEEDTNNDEKDKDQADTNPETEPEGEPETALESEEQKPEEKEDENLPKNPENINNEEVEEKPHEANPQANPSNEDPSAEDKVENAEMERGTNDNVETNTEQTKDEDAAPYEQMQEQVGEDIQSTGRSELDKSDKGHRGEKQPARAERARDEQKQFENKPGKTDQERTLGDVNEKKHKKAHTLNTEQEESEEVGEAQEQEQEADAYQHVKQAGKDDMQVVDAATKEQADEQPTLQQEEDEEAEKMKEDEEVAMDVDDDDIQVEKSEDLKPEKMKEGTDKDQDKSGNKKDGGDETTGETGIEVEGDTVLTATVSRGRDTTYHTKLEDTQHTDNITVEEYISIRQWMERGAGGGGTGAGGGRAAAAWRSAWRDCAGDARALCERLRLVLEPTARSRRAGDFRTGRAINMRRVIPYIASHFRKDRIWLRRTKPAKRDYKIAIAIDDSSSMSDNRSKELAFESLALVSQALNLLESGDLAVLSFGEKPNLLHPFTEQFSEHSGAKILEQLRFEQNKTKIAQLLDFCTVMFDQQSIRSDALNAKLLVIVSDGRGIFSEGETRVLQAVRRARQQGIFLVYVIIDNPDNKDSIMDIRRPVLDPTTNSLSGFVPYLDTFPFPFYLILRDMSALPNVLGDALRQWFELAANTS</sequence>
<dbReference type="Proteomes" id="UP000838878">
    <property type="component" value="Chromosome 1"/>
</dbReference>
<feature type="compositionally biased region" description="Acidic residues" evidence="10">
    <location>
        <begin position="4742"/>
        <end position="4764"/>
    </location>
</feature>
<feature type="coiled-coil region" evidence="9">
    <location>
        <begin position="4276"/>
        <end position="4306"/>
    </location>
</feature>
<dbReference type="OrthoDB" id="422220at2759"/>
<protein>
    <recommendedName>
        <fullName evidence="4">Midasin</fullName>
    </recommendedName>
</protein>
<evidence type="ECO:0000256" key="6">
    <source>
        <dbReference type="ARBA" id="ARBA00022840"/>
    </source>
</evidence>
<keyword evidence="13" id="KW-1185">Reference proteome</keyword>
<feature type="compositionally biased region" description="Basic and acidic residues" evidence="10">
    <location>
        <begin position="4596"/>
        <end position="4621"/>
    </location>
</feature>
<feature type="compositionally biased region" description="Basic and acidic residues" evidence="10">
    <location>
        <begin position="4542"/>
        <end position="4554"/>
    </location>
</feature>
<evidence type="ECO:0000256" key="8">
    <source>
        <dbReference type="ARBA" id="ARBA00023242"/>
    </source>
</evidence>
<name>A0A8J9UR33_9NEOP</name>
<dbReference type="Pfam" id="PF00092">
    <property type="entry name" value="VWA"/>
    <property type="match status" value="1"/>
</dbReference>
<dbReference type="InterPro" id="IPR011704">
    <property type="entry name" value="ATPase_dyneun-rel_AAA"/>
</dbReference>
<dbReference type="FunFam" id="3.40.50.410:FF:000028">
    <property type="entry name" value="Midasin"/>
    <property type="match status" value="1"/>
</dbReference>
<evidence type="ECO:0000256" key="9">
    <source>
        <dbReference type="SAM" id="Coils"/>
    </source>
</evidence>
<dbReference type="PIRSF" id="PIRSF010340">
    <property type="entry name" value="Midasin"/>
    <property type="match status" value="1"/>
</dbReference>
<evidence type="ECO:0000313" key="12">
    <source>
        <dbReference type="EMBL" id="CAH0713255.1"/>
    </source>
</evidence>
<feature type="compositionally biased region" description="Acidic residues" evidence="10">
    <location>
        <begin position="4777"/>
        <end position="4791"/>
    </location>
</feature>
<dbReference type="GO" id="GO:0005730">
    <property type="term" value="C:nucleolus"/>
    <property type="evidence" value="ECO:0007669"/>
    <property type="project" value="UniProtKB-SubCell"/>
</dbReference>
<dbReference type="PANTHER" id="PTHR48103:SF2">
    <property type="entry name" value="MIDASIN"/>
    <property type="match status" value="1"/>
</dbReference>
<keyword evidence="9" id="KW-0175">Coiled coil</keyword>
<evidence type="ECO:0000256" key="1">
    <source>
        <dbReference type="ARBA" id="ARBA00004604"/>
    </source>
</evidence>
<feature type="compositionally biased region" description="Acidic residues" evidence="10">
    <location>
        <begin position="4641"/>
        <end position="4651"/>
    </location>
</feature>
<feature type="compositionally biased region" description="Basic and acidic residues" evidence="10">
    <location>
        <begin position="4969"/>
        <end position="4985"/>
    </location>
</feature>
<feature type="compositionally biased region" description="Basic and acidic residues" evidence="10">
    <location>
        <begin position="4565"/>
        <end position="4581"/>
    </location>
</feature>
<evidence type="ECO:0000256" key="5">
    <source>
        <dbReference type="ARBA" id="ARBA00022741"/>
    </source>
</evidence>
<gene>
    <name evidence="12" type="ORF">BINO364_LOCUS435</name>
</gene>
<dbReference type="SMART" id="SM00382">
    <property type="entry name" value="AAA"/>
    <property type="match status" value="5"/>
</dbReference>
<dbReference type="InterPro" id="IPR002035">
    <property type="entry name" value="VWF_A"/>
</dbReference>
<feature type="compositionally biased region" description="Basic and acidic residues" evidence="10">
    <location>
        <begin position="4628"/>
        <end position="4640"/>
    </location>
</feature>
<feature type="coiled-coil region" evidence="9">
    <location>
        <begin position="3369"/>
        <end position="3425"/>
    </location>
</feature>
<evidence type="ECO:0000259" key="11">
    <source>
        <dbReference type="PROSITE" id="PS50234"/>
    </source>
</evidence>
<proteinExistence type="inferred from homology"/>
<dbReference type="GO" id="GO:0005654">
    <property type="term" value="C:nucleoplasm"/>
    <property type="evidence" value="ECO:0007669"/>
    <property type="project" value="UniProtKB-SubCell"/>
</dbReference>
<evidence type="ECO:0000313" key="13">
    <source>
        <dbReference type="Proteomes" id="UP000838878"/>
    </source>
</evidence>
<feature type="compositionally biased region" description="Basic and acidic residues" evidence="10">
    <location>
        <begin position="5018"/>
        <end position="5048"/>
    </location>
</feature>
<dbReference type="FunFam" id="3.40.50.300:FF:000582">
    <property type="entry name" value="Midasin"/>
    <property type="match status" value="1"/>
</dbReference>
<evidence type="ECO:0000256" key="4">
    <source>
        <dbReference type="ARBA" id="ARBA00017143"/>
    </source>
</evidence>
<evidence type="ECO:0000256" key="2">
    <source>
        <dbReference type="ARBA" id="ARBA00004642"/>
    </source>
</evidence>